<gene>
    <name evidence="1" type="ORF">BTAR23_AR23_04076</name>
</gene>
<dbReference type="Proteomes" id="UP000508034">
    <property type="component" value="Unassembled WGS sequence"/>
</dbReference>
<comment type="caution">
    <text evidence="1">The sequence shown here is derived from an EMBL/GenBank/DDBJ whole genome shotgun (WGS) entry which is preliminary data.</text>
</comment>
<proteinExistence type="predicted"/>
<accession>A0AAX3HTC8</accession>
<reference evidence="1 2" key="1">
    <citation type="submission" date="2019-04" db="EMBL/GenBank/DDBJ databases">
        <authorList>
            <person name="Patino-Navarrete R."/>
            <person name="Patino Navarrete R."/>
        </authorList>
    </citation>
    <scope>NUCLEOTIDE SEQUENCE [LARGE SCALE GENOMIC DNA]</scope>
    <source>
        <strain evidence="1">Bacillus thuringiensis strain AR23</strain>
    </source>
</reference>
<protein>
    <submittedName>
        <fullName evidence="1">Uncharacterized protein</fullName>
    </submittedName>
</protein>
<dbReference type="EMBL" id="CAAKHA010000021">
    <property type="protein sequence ID" value="VIJ05806.1"/>
    <property type="molecule type" value="Genomic_DNA"/>
</dbReference>
<organism evidence="1 2">
    <name type="scientific">Bacillus thuringiensis subsp. israelensis</name>
    <dbReference type="NCBI Taxonomy" id="1430"/>
    <lineage>
        <taxon>Bacteria</taxon>
        <taxon>Bacillati</taxon>
        <taxon>Bacillota</taxon>
        <taxon>Bacilli</taxon>
        <taxon>Bacillales</taxon>
        <taxon>Bacillaceae</taxon>
        <taxon>Bacillus</taxon>
        <taxon>Bacillus cereus group</taxon>
    </lineage>
</organism>
<sequence>MTPNSVPGCNNVPSATLCSVTYPVPEGFKLSCNVFAKFITSRSAHPCIFGIVGLSPTKKTRSPFNVCSVAFGTCCCTFPSPNTIGRSFALSIAFPASAIVLPVTSGTVVCCSFRCFFGSFTSFGLIFKYSKLFFVTYLKISAKGCAPFSSSFNFGCFTAT</sequence>
<dbReference type="AlphaFoldDB" id="A0AAX3HTC8"/>
<evidence type="ECO:0000313" key="1">
    <source>
        <dbReference type="EMBL" id="VIJ05806.1"/>
    </source>
</evidence>
<evidence type="ECO:0000313" key="2">
    <source>
        <dbReference type="Proteomes" id="UP000508034"/>
    </source>
</evidence>
<name>A0AAX3HTC8_BACTI</name>